<name>A0A3M9N1T0_9BACT</name>
<dbReference type="Proteomes" id="UP000272117">
    <property type="component" value="Unassembled WGS sequence"/>
</dbReference>
<dbReference type="InterPro" id="IPR032812">
    <property type="entry name" value="SbsA_Ig"/>
</dbReference>
<proteinExistence type="predicted"/>
<dbReference type="Pfam" id="PF13205">
    <property type="entry name" value="Big_5"/>
    <property type="match status" value="1"/>
</dbReference>
<feature type="domain" description="SbsA Ig-like" evidence="2">
    <location>
        <begin position="265"/>
        <end position="371"/>
    </location>
</feature>
<dbReference type="AlphaFoldDB" id="A0A3M9N1T0"/>
<dbReference type="NCBIfam" id="TIGR04183">
    <property type="entry name" value="Por_Secre_tail"/>
    <property type="match status" value="1"/>
</dbReference>
<dbReference type="InterPro" id="IPR036691">
    <property type="entry name" value="Endo/exonu/phosph_ase_sf"/>
</dbReference>
<gene>
    <name evidence="4" type="ORF">EFB08_00820</name>
</gene>
<dbReference type="SUPFAM" id="SSF56219">
    <property type="entry name" value="DNase I-like"/>
    <property type="match status" value="1"/>
</dbReference>
<keyword evidence="5" id="KW-1185">Reference proteome</keyword>
<comment type="caution">
    <text evidence="4">The sequence shown here is derived from an EMBL/GenBank/DDBJ whole genome shotgun (WGS) entry which is preliminary data.</text>
</comment>
<dbReference type="NCBIfam" id="NF038128">
    <property type="entry name" value="choice_anch_J"/>
    <property type="match status" value="1"/>
</dbReference>
<dbReference type="Pfam" id="PF18962">
    <property type="entry name" value="Por_Secre_tail"/>
    <property type="match status" value="1"/>
</dbReference>
<evidence type="ECO:0000256" key="1">
    <source>
        <dbReference type="ARBA" id="ARBA00022729"/>
    </source>
</evidence>
<organism evidence="4 5">
    <name type="scientific">Rufibacter latericius</name>
    <dbReference type="NCBI Taxonomy" id="2487040"/>
    <lineage>
        <taxon>Bacteria</taxon>
        <taxon>Pseudomonadati</taxon>
        <taxon>Bacteroidota</taxon>
        <taxon>Cytophagia</taxon>
        <taxon>Cytophagales</taxon>
        <taxon>Hymenobacteraceae</taxon>
        <taxon>Rufibacter</taxon>
    </lineage>
</organism>
<dbReference type="EMBL" id="RJJD01000001">
    <property type="protein sequence ID" value="RNI31113.1"/>
    <property type="molecule type" value="Genomic_DNA"/>
</dbReference>
<evidence type="ECO:0000259" key="3">
    <source>
        <dbReference type="Pfam" id="PF18962"/>
    </source>
</evidence>
<dbReference type="InterPro" id="IPR014755">
    <property type="entry name" value="Cu-Rt/internalin_Ig-like"/>
</dbReference>
<keyword evidence="1" id="KW-0732">Signal</keyword>
<sequence length="1154" mass="122302">MIKPLQKITFLLIALLGLGSSGKVLGQTFYDPFLGIGEIGKTEATGTSISNGWTAHSGTGVFPIVEGSLSYPGLRGPVGNKVMLSGVSKDVNAPTGIAAEAQVGYYSALIKVVDKTQLSSTAFDYFMHFGVSAGTSTGAFFGRLQIKSVNGGNNFRFGIQNTTGGAPTQTEYVTDLNFGETYLIVVKYDLNGSNPDIATLWVNPSEFGGAEPSTGSVSNNSGTATTSTAFGSIALRNGSNTPNAEVDEIRVGTSWADVTPVAIADNTPPTLVSFTPANAATNVPTNTDFVLTFSEPVVAGTGKVGLTWSGDPISKVANEADVVYSGSTVTIKNTSLQPNTTYTAFIENTAFKDAAGNFYAGLSGTSWSFTTAAAPTPVLTPSVASLAFPALALTKSVVKSYDLSAANVTGDVTVSVTGPFEISKTDGSYATTPLVFTRAELAVAQKVYVRFTATNVGSVTGSISHTSTGAEAVTVNLSGLGIDPYNQNFNDPNFLTNSGWMQISVTGAQVWASTNFGRDCLTGCNAPTPNKAAQINGFVSGAGVPNEDWLISPQLDLTTFTNMPVLQFWTISAFAGNQLKLMYSADYSGTGNPSDATWTEVQNAFPASNSNLWTLTQGIELPKTAKYVAFVYTSTTQGASRWTVDDVKIQDLSSFNTIPTATFSFGEAAMGTKSAAQSLSFRAVGYGAITVTAPAGFEVSADNGTTFASSVVIPETEAAVAAGKTVQVRFAPSAKQLKVEGTLSFTGTGLEARNISLVGSSYLKSETFDVATYNMEFFGNGTQIEGYGPANAHLQIENATTVLNRLNMDIVGIEEISDETALAKVIADLPGSYAKQISPVYSYSIKPNSSTTPFPAQKIGFIYNTATVTPVGFRVMFEDMYRKAVAGTTTQIDDDFWSSGRLPYMGTFDVTVGGITKRIRVIDIHAKSGGANADFNRRVNDLKVLKDTLDMYYANHNVILLGDYNDNVVGSINAGGVSSYNSFVTDVDDYMALTKTLAENGGFSFPSSNSFLDHIIISNELTDDYLENSTTVEDPRSYVTNYSNTTSDHLPVYARFAFTANDPLGTKEDLKSKFRISPNPTTGAVTLQLPVLAPKNNLSLTLYNLRGEVVLQTAGLEQTLNQQLSQALSKAPSGMYLVKVQAGTQVYQTRIIKK</sequence>
<dbReference type="OrthoDB" id="5500612at2"/>
<accession>A0A3M9N1T0</accession>
<evidence type="ECO:0000313" key="5">
    <source>
        <dbReference type="Proteomes" id="UP000272117"/>
    </source>
</evidence>
<evidence type="ECO:0000259" key="2">
    <source>
        <dbReference type="Pfam" id="PF13205"/>
    </source>
</evidence>
<dbReference type="InterPro" id="IPR026444">
    <property type="entry name" value="Secre_tail"/>
</dbReference>
<feature type="domain" description="Secretion system C-terminal sorting" evidence="3">
    <location>
        <begin position="1076"/>
        <end position="1152"/>
    </location>
</feature>
<reference evidence="4 5" key="1">
    <citation type="submission" date="2018-11" db="EMBL/GenBank/DDBJ databases">
        <title>Rufibacter latericius sp. nov., isolated from water in Baiyang Lake.</title>
        <authorList>
            <person name="Yang Y."/>
        </authorList>
    </citation>
    <scope>NUCLEOTIDE SEQUENCE [LARGE SCALE GENOMIC DNA]</scope>
    <source>
        <strain evidence="4 5">R-22-1c-1</strain>
    </source>
</reference>
<dbReference type="Gene3D" id="2.60.40.1220">
    <property type="match status" value="1"/>
</dbReference>
<dbReference type="Gene3D" id="3.60.10.10">
    <property type="entry name" value="Endonuclease/exonuclease/phosphatase"/>
    <property type="match status" value="1"/>
</dbReference>
<protein>
    <submittedName>
        <fullName evidence="4">T9SS C-terminal target domain-containing protein</fullName>
    </submittedName>
</protein>
<evidence type="ECO:0000313" key="4">
    <source>
        <dbReference type="EMBL" id="RNI31113.1"/>
    </source>
</evidence>